<gene>
    <name evidence="2" type="ORF">ACFSJE_08220</name>
</gene>
<evidence type="ECO:0000313" key="3">
    <source>
        <dbReference type="Proteomes" id="UP001597342"/>
    </source>
</evidence>
<dbReference type="PANTHER" id="PTHR46361">
    <property type="entry name" value="ELECTRON CARRIER/ PROTEIN DISULFIDE OXIDOREDUCTASE"/>
    <property type="match status" value="1"/>
</dbReference>
<proteinExistence type="predicted"/>
<evidence type="ECO:0000313" key="2">
    <source>
        <dbReference type="EMBL" id="MFD2099752.1"/>
    </source>
</evidence>
<evidence type="ECO:0000259" key="1">
    <source>
        <dbReference type="Pfam" id="PF04784"/>
    </source>
</evidence>
<dbReference type="PANTHER" id="PTHR46361:SF3">
    <property type="entry name" value="ELECTRON CARRIER_ PROTEIN DISULFIDE OXIDOREDUCTASE"/>
    <property type="match status" value="1"/>
</dbReference>
<name>A0ABW4XXK3_9FLAO</name>
<comment type="caution">
    <text evidence="2">The sequence shown here is derived from an EMBL/GenBank/DDBJ whole genome shotgun (WGS) entry which is preliminary data.</text>
</comment>
<dbReference type="Pfam" id="PF04784">
    <property type="entry name" value="DUF547"/>
    <property type="match status" value="1"/>
</dbReference>
<organism evidence="2 3">
    <name type="scientific">Flagellimonas iocasae</name>
    <dbReference type="NCBI Taxonomy" id="2055905"/>
    <lineage>
        <taxon>Bacteria</taxon>
        <taxon>Pseudomonadati</taxon>
        <taxon>Bacteroidota</taxon>
        <taxon>Flavobacteriia</taxon>
        <taxon>Flavobacteriales</taxon>
        <taxon>Flavobacteriaceae</taxon>
        <taxon>Flagellimonas</taxon>
    </lineage>
</organism>
<dbReference type="EMBL" id="JBHUHU010000003">
    <property type="protein sequence ID" value="MFD2099752.1"/>
    <property type="molecule type" value="Genomic_DNA"/>
</dbReference>
<feature type="domain" description="DUF547" evidence="1">
    <location>
        <begin position="79"/>
        <end position="184"/>
    </location>
</feature>
<dbReference type="Proteomes" id="UP001597342">
    <property type="component" value="Unassembled WGS sequence"/>
</dbReference>
<accession>A0ABW4XXK3</accession>
<sequence length="247" mass="28638">MNIVLHLLLGVFLLSCGGKKEKTVVQHAFSTSKPSHMVWDTILNRYVDGDGNVNYAGLKEDSTQLDAYLDHLGQHPPSQTWSKEDSLAYFINLYNAATVKLIVDHYPVQSIKDIPNRWGKKWIQVGNNILSLDRIEHDILRKMDEPRIHFAINCASYSCPKLWNQAFIPEKMEQQLDQVAHDFVNDPTKNRFENNEAKLSEIFKWYKRDFTKGTSLLEYINQFLKNPIDADADIDYLDYDWSLNDAK</sequence>
<keyword evidence="3" id="KW-1185">Reference proteome</keyword>
<reference evidence="3" key="1">
    <citation type="journal article" date="2019" name="Int. J. Syst. Evol. Microbiol.">
        <title>The Global Catalogue of Microorganisms (GCM) 10K type strain sequencing project: providing services to taxonomists for standard genome sequencing and annotation.</title>
        <authorList>
            <consortium name="The Broad Institute Genomics Platform"/>
            <consortium name="The Broad Institute Genome Sequencing Center for Infectious Disease"/>
            <person name="Wu L."/>
            <person name="Ma J."/>
        </authorList>
    </citation>
    <scope>NUCLEOTIDE SEQUENCE [LARGE SCALE GENOMIC DNA]</scope>
    <source>
        <strain evidence="3">JCM 3389</strain>
    </source>
</reference>
<dbReference type="InterPro" id="IPR006869">
    <property type="entry name" value="DUF547"/>
</dbReference>
<dbReference type="RefSeq" id="WP_379830507.1">
    <property type="nucleotide sequence ID" value="NZ_JBHUHU010000003.1"/>
</dbReference>
<protein>
    <submittedName>
        <fullName evidence="2">DUF547 domain-containing protein</fullName>
    </submittedName>
</protein>